<keyword evidence="10" id="KW-0902">Two-component regulatory system</keyword>
<feature type="transmembrane region" description="Helical" evidence="12">
    <location>
        <begin position="35"/>
        <end position="53"/>
    </location>
</feature>
<dbReference type="SUPFAM" id="SSF47384">
    <property type="entry name" value="Homodimeric domain of signal transducing histidine kinase"/>
    <property type="match status" value="1"/>
</dbReference>
<organism evidence="15 16">
    <name type="scientific">Hydrogenispora ethanolica</name>
    <dbReference type="NCBI Taxonomy" id="1082276"/>
    <lineage>
        <taxon>Bacteria</taxon>
        <taxon>Bacillati</taxon>
        <taxon>Bacillota</taxon>
        <taxon>Hydrogenispora</taxon>
    </lineage>
</organism>
<dbReference type="NCBIfam" id="NF046044">
    <property type="entry name" value="PnpS"/>
    <property type="match status" value="1"/>
</dbReference>
<proteinExistence type="predicted"/>
<dbReference type="GO" id="GO:0006355">
    <property type="term" value="P:regulation of DNA-templated transcription"/>
    <property type="evidence" value="ECO:0007669"/>
    <property type="project" value="InterPro"/>
</dbReference>
<evidence type="ECO:0000313" key="16">
    <source>
        <dbReference type="Proteomes" id="UP000295008"/>
    </source>
</evidence>
<keyword evidence="7" id="KW-0547">Nucleotide-binding</keyword>
<keyword evidence="6" id="KW-0808">Transferase</keyword>
<evidence type="ECO:0000256" key="12">
    <source>
        <dbReference type="SAM" id="Phobius"/>
    </source>
</evidence>
<dbReference type="GO" id="GO:0004721">
    <property type="term" value="F:phosphoprotein phosphatase activity"/>
    <property type="evidence" value="ECO:0007669"/>
    <property type="project" value="TreeGrafter"/>
</dbReference>
<evidence type="ECO:0000256" key="2">
    <source>
        <dbReference type="ARBA" id="ARBA00004236"/>
    </source>
</evidence>
<dbReference type="PROSITE" id="PS50112">
    <property type="entry name" value="PAS"/>
    <property type="match status" value="1"/>
</dbReference>
<dbReference type="InterPro" id="IPR035965">
    <property type="entry name" value="PAS-like_dom_sf"/>
</dbReference>
<dbReference type="GO" id="GO:0005524">
    <property type="term" value="F:ATP binding"/>
    <property type="evidence" value="ECO:0007669"/>
    <property type="project" value="UniProtKB-KW"/>
</dbReference>
<evidence type="ECO:0000256" key="3">
    <source>
        <dbReference type="ARBA" id="ARBA00012438"/>
    </source>
</evidence>
<keyword evidence="11 12" id="KW-0472">Membrane</keyword>
<protein>
    <recommendedName>
        <fullName evidence="3">histidine kinase</fullName>
        <ecNumber evidence="3">2.7.13.3</ecNumber>
    </recommendedName>
</protein>
<dbReference type="Pfam" id="PF00989">
    <property type="entry name" value="PAS"/>
    <property type="match status" value="1"/>
</dbReference>
<dbReference type="GO" id="GO:0016036">
    <property type="term" value="P:cellular response to phosphate starvation"/>
    <property type="evidence" value="ECO:0007669"/>
    <property type="project" value="TreeGrafter"/>
</dbReference>
<dbReference type="Proteomes" id="UP000295008">
    <property type="component" value="Unassembled WGS sequence"/>
</dbReference>
<dbReference type="FunFam" id="3.30.565.10:FF:000023">
    <property type="entry name" value="PAS domain-containing sensor histidine kinase"/>
    <property type="match status" value="1"/>
</dbReference>
<dbReference type="SMART" id="SM00091">
    <property type="entry name" value="PAS"/>
    <property type="match status" value="1"/>
</dbReference>
<evidence type="ECO:0000256" key="8">
    <source>
        <dbReference type="ARBA" id="ARBA00022777"/>
    </source>
</evidence>
<dbReference type="SMART" id="SM00388">
    <property type="entry name" value="HisKA"/>
    <property type="match status" value="1"/>
</dbReference>
<keyword evidence="12" id="KW-0812">Transmembrane</keyword>
<evidence type="ECO:0000256" key="4">
    <source>
        <dbReference type="ARBA" id="ARBA00022475"/>
    </source>
</evidence>
<evidence type="ECO:0000259" key="14">
    <source>
        <dbReference type="PROSITE" id="PS50112"/>
    </source>
</evidence>
<comment type="catalytic activity">
    <reaction evidence="1">
        <text>ATP + protein L-histidine = ADP + protein N-phospho-L-histidine.</text>
        <dbReference type="EC" id="2.7.13.3"/>
    </reaction>
</comment>
<dbReference type="InterPro" id="IPR036890">
    <property type="entry name" value="HATPase_C_sf"/>
</dbReference>
<dbReference type="Gene3D" id="1.10.287.130">
    <property type="match status" value="1"/>
</dbReference>
<dbReference type="EC" id="2.7.13.3" evidence="3"/>
<evidence type="ECO:0000256" key="6">
    <source>
        <dbReference type="ARBA" id="ARBA00022679"/>
    </source>
</evidence>
<dbReference type="SMART" id="SM00387">
    <property type="entry name" value="HATPase_c"/>
    <property type="match status" value="1"/>
</dbReference>
<keyword evidence="9" id="KW-0067">ATP-binding</keyword>
<dbReference type="PROSITE" id="PS50109">
    <property type="entry name" value="HIS_KIN"/>
    <property type="match status" value="1"/>
</dbReference>
<keyword evidence="16" id="KW-1185">Reference proteome</keyword>
<dbReference type="Pfam" id="PF02518">
    <property type="entry name" value="HATPase_c"/>
    <property type="match status" value="1"/>
</dbReference>
<dbReference type="InterPro" id="IPR036097">
    <property type="entry name" value="HisK_dim/P_sf"/>
</dbReference>
<dbReference type="Gene3D" id="3.30.450.20">
    <property type="entry name" value="PAS domain"/>
    <property type="match status" value="1"/>
</dbReference>
<feature type="domain" description="PAS" evidence="14">
    <location>
        <begin position="108"/>
        <end position="153"/>
    </location>
</feature>
<evidence type="ECO:0000256" key="11">
    <source>
        <dbReference type="ARBA" id="ARBA00023136"/>
    </source>
</evidence>
<dbReference type="InterPro" id="IPR013767">
    <property type="entry name" value="PAS_fold"/>
</dbReference>
<dbReference type="PANTHER" id="PTHR45453">
    <property type="entry name" value="PHOSPHATE REGULON SENSOR PROTEIN PHOR"/>
    <property type="match status" value="1"/>
</dbReference>
<accession>A0A4R1S1Y1</accession>
<comment type="subcellular location">
    <subcellularLocation>
        <location evidence="2">Cell membrane</location>
    </subcellularLocation>
</comment>
<dbReference type="GO" id="GO:0000155">
    <property type="term" value="F:phosphorelay sensor kinase activity"/>
    <property type="evidence" value="ECO:0007669"/>
    <property type="project" value="InterPro"/>
</dbReference>
<name>A0A4R1S1Y1_HYDET</name>
<dbReference type="InterPro" id="IPR000014">
    <property type="entry name" value="PAS"/>
</dbReference>
<keyword evidence="12" id="KW-1133">Transmembrane helix</keyword>
<dbReference type="Pfam" id="PF00512">
    <property type="entry name" value="HisKA"/>
    <property type="match status" value="1"/>
</dbReference>
<dbReference type="EMBL" id="SLUN01000006">
    <property type="protein sequence ID" value="TCL72312.1"/>
    <property type="molecule type" value="Genomic_DNA"/>
</dbReference>
<reference evidence="15 16" key="1">
    <citation type="submission" date="2019-03" db="EMBL/GenBank/DDBJ databases">
        <title>Genomic Encyclopedia of Type Strains, Phase IV (KMG-IV): sequencing the most valuable type-strain genomes for metagenomic binning, comparative biology and taxonomic classification.</title>
        <authorList>
            <person name="Goeker M."/>
        </authorList>
    </citation>
    <scope>NUCLEOTIDE SEQUENCE [LARGE SCALE GENOMIC DNA]</scope>
    <source>
        <strain evidence="15 16">LX-B</strain>
    </source>
</reference>
<keyword evidence="4" id="KW-1003">Cell membrane</keyword>
<evidence type="ECO:0000256" key="9">
    <source>
        <dbReference type="ARBA" id="ARBA00022840"/>
    </source>
</evidence>
<dbReference type="PANTHER" id="PTHR45453:SF1">
    <property type="entry name" value="PHOSPHATE REGULON SENSOR PROTEIN PHOR"/>
    <property type="match status" value="1"/>
</dbReference>
<dbReference type="InterPro" id="IPR003594">
    <property type="entry name" value="HATPase_dom"/>
</dbReference>
<dbReference type="InterPro" id="IPR004358">
    <property type="entry name" value="Sig_transdc_His_kin-like_C"/>
</dbReference>
<evidence type="ECO:0000256" key="10">
    <source>
        <dbReference type="ARBA" id="ARBA00023012"/>
    </source>
</evidence>
<dbReference type="SUPFAM" id="SSF55785">
    <property type="entry name" value="PYP-like sensor domain (PAS domain)"/>
    <property type="match status" value="1"/>
</dbReference>
<evidence type="ECO:0000256" key="1">
    <source>
        <dbReference type="ARBA" id="ARBA00000085"/>
    </source>
</evidence>
<comment type="caution">
    <text evidence="15">The sequence shown here is derived from an EMBL/GenBank/DDBJ whole genome shotgun (WGS) entry which is preliminary data.</text>
</comment>
<keyword evidence="5" id="KW-0597">Phosphoprotein</keyword>
<dbReference type="CDD" id="cd00130">
    <property type="entry name" value="PAS"/>
    <property type="match status" value="1"/>
</dbReference>
<gene>
    <name evidence="15" type="ORF">EDC14_100620</name>
</gene>
<feature type="domain" description="Histidine kinase" evidence="13">
    <location>
        <begin position="233"/>
        <end position="449"/>
    </location>
</feature>
<sequence>MPRMRRVMIQLGGFLLLLFLPFLLSGVMRRNFNFVLFGLVWFGLVGWLIYRWLRNPLKDLLDYTENLRLGIPIRNRISRRDDIYGQLAKGLEKLERSHTSHLSTLHGRMEEIQAILTSMSEGVIATDITGRISLINPAAAELFHLGPGEGVGEFPYKVFPRSELGEIFHQVYVKGYPQALELTWPGSPERVLNLHLAPIRGDEIEEIRGVVAVIGDITKLRQLESMRKDFVANVSHELKTPLTSIKGFIETLIDGAIEDRGAAQRFLGIIHQETERLNHIIADLLDLSKLESGRTELNVSTIDLDELVAEVVDAAENRLRAKNLELTLAIEAKVISGDEDLLREVIVNLFDNAMKYTPEGGAIKIGSAEGPEGVEVYVEDTGFGIPEESLPRLFERFYRVDKGRSREMGGTGLGLSIVKHIIERHCGKVAVSSKLGRGSRFSFIIPHQFDCEESHGTVE</sequence>
<keyword evidence="8 15" id="KW-0418">Kinase</keyword>
<dbReference type="InterPro" id="IPR003661">
    <property type="entry name" value="HisK_dim/P_dom"/>
</dbReference>
<dbReference type="PRINTS" id="PR00344">
    <property type="entry name" value="BCTRLSENSOR"/>
</dbReference>
<dbReference type="AlphaFoldDB" id="A0A4R1S1Y1"/>
<dbReference type="InterPro" id="IPR050351">
    <property type="entry name" value="BphY/WalK/GraS-like"/>
</dbReference>
<dbReference type="CDD" id="cd00082">
    <property type="entry name" value="HisKA"/>
    <property type="match status" value="1"/>
</dbReference>
<evidence type="ECO:0000256" key="5">
    <source>
        <dbReference type="ARBA" id="ARBA00022553"/>
    </source>
</evidence>
<evidence type="ECO:0000259" key="13">
    <source>
        <dbReference type="PROSITE" id="PS50109"/>
    </source>
</evidence>
<dbReference type="GO" id="GO:0005886">
    <property type="term" value="C:plasma membrane"/>
    <property type="evidence" value="ECO:0007669"/>
    <property type="project" value="UniProtKB-SubCell"/>
</dbReference>
<evidence type="ECO:0000313" key="15">
    <source>
        <dbReference type="EMBL" id="TCL72312.1"/>
    </source>
</evidence>
<dbReference type="Gene3D" id="3.30.565.10">
    <property type="entry name" value="Histidine kinase-like ATPase, C-terminal domain"/>
    <property type="match status" value="1"/>
</dbReference>
<evidence type="ECO:0000256" key="7">
    <source>
        <dbReference type="ARBA" id="ARBA00022741"/>
    </source>
</evidence>
<dbReference type="InterPro" id="IPR005467">
    <property type="entry name" value="His_kinase_dom"/>
</dbReference>
<dbReference type="SUPFAM" id="SSF55874">
    <property type="entry name" value="ATPase domain of HSP90 chaperone/DNA topoisomerase II/histidine kinase"/>
    <property type="match status" value="1"/>
</dbReference>
<dbReference type="FunFam" id="1.10.287.130:FF:000008">
    <property type="entry name" value="Two-component sensor histidine kinase"/>
    <property type="match status" value="1"/>
</dbReference>